<dbReference type="PANTHER" id="PTHR47338">
    <property type="entry name" value="ZN(II)2CYS6 TRANSCRIPTION FACTOR (EUROFUNG)-RELATED"/>
    <property type="match status" value="1"/>
</dbReference>
<feature type="compositionally biased region" description="Polar residues" evidence="6">
    <location>
        <begin position="100"/>
        <end position="113"/>
    </location>
</feature>
<evidence type="ECO:0000256" key="6">
    <source>
        <dbReference type="SAM" id="MobiDB-lite"/>
    </source>
</evidence>
<feature type="domain" description="Zn(2)-C6 fungal-type" evidence="7">
    <location>
        <begin position="17"/>
        <end position="46"/>
    </location>
</feature>
<dbReference type="SMART" id="SM00066">
    <property type="entry name" value="GAL4"/>
    <property type="match status" value="1"/>
</dbReference>
<accession>A0A6A6STZ0</accession>
<protein>
    <recommendedName>
        <fullName evidence="7">Zn(2)-C6 fungal-type domain-containing protein</fullName>
    </recommendedName>
</protein>
<keyword evidence="5" id="KW-0539">Nucleus</keyword>
<proteinExistence type="predicted"/>
<feature type="region of interest" description="Disordered" evidence="6">
    <location>
        <begin position="51"/>
        <end position="113"/>
    </location>
</feature>
<dbReference type="Proteomes" id="UP000799324">
    <property type="component" value="Unassembled WGS sequence"/>
</dbReference>
<evidence type="ECO:0000256" key="5">
    <source>
        <dbReference type="ARBA" id="ARBA00023242"/>
    </source>
</evidence>
<sequence length="734" mass="81700">MASSVQVSGHRRKVTVACLACRQRRAKCSGTEPCGFCSKHMITCTFDYEHTKRRGPRPRLRHPPGRTGSTSVQPLAPRASIVPDPALSNDPLSAPVTPGGNASNPVQLPQSYSDPPIAAEIESEQDSHLETTQQNPSIHVLANSDCDTEGTDVHPISTWCDDLTCLFERHQNVTTGMATNLAAHLIELFWQSASHSLDLLLDHHSFYQDLKGDRANLSLCLALCACSSRLSRHPAVAVRGKDAPSFTESCEQRARSAMNFRHDNVAIGDIQAICVLAEVMSGLGYGAQAWLDLGTARRLTQLIRLEHNKTRYHCPELERVNLYLHQAEVFHAIGNPTLRWHLPQSASAPKGSSVRQLFHELLDIYIQLQTTCVISCTDTQPPAWKPTSAFKNWQEKLDEYPMKRPIDLDFQSPNDSEENIILRTSCVLIWHCCVMLLNRPFLFVPSSSSPAHGVNSQIPSYISFPCAPELFVKERNSVCEASAVAVCVLCQDFVDRGHLLKNGPLLGYALLQAALVLLNQLRCKKPSERTHILDHLKVAFTIMGALRTIFVPAHAWIRLLFCVHDNDNWKNTAECSSQEIFATFFGRFVHIEDASLVTLWPPKPSIRQEGTVTGPEAVAGTTVIPEYDRSRQTIQRDTSWIQRYTAYLDEDIAGEEESGLAEMPPEDSVGHLLPAPGQNDAIPMEPKELWDGEAFSDFLDPIGIEDFSTFVHSGDQLWDDFSASLDMEFMNATF</sequence>
<dbReference type="InterPro" id="IPR001138">
    <property type="entry name" value="Zn2Cys6_DnaBD"/>
</dbReference>
<dbReference type="PROSITE" id="PS00463">
    <property type="entry name" value="ZN2_CY6_FUNGAL_1"/>
    <property type="match status" value="1"/>
</dbReference>
<dbReference type="InterPro" id="IPR050815">
    <property type="entry name" value="TF_fung"/>
</dbReference>
<evidence type="ECO:0000313" key="8">
    <source>
        <dbReference type="EMBL" id="KAF2651149.1"/>
    </source>
</evidence>
<dbReference type="EMBL" id="MU004433">
    <property type="protein sequence ID" value="KAF2651149.1"/>
    <property type="molecule type" value="Genomic_DNA"/>
</dbReference>
<dbReference type="GO" id="GO:0005634">
    <property type="term" value="C:nucleus"/>
    <property type="evidence" value="ECO:0007669"/>
    <property type="project" value="UniProtKB-SubCell"/>
</dbReference>
<keyword evidence="4" id="KW-0804">Transcription</keyword>
<dbReference type="CDD" id="cd00067">
    <property type="entry name" value="GAL4"/>
    <property type="match status" value="1"/>
</dbReference>
<dbReference type="OrthoDB" id="3266505at2759"/>
<gene>
    <name evidence="8" type="ORF">K491DRAFT_103184</name>
</gene>
<organism evidence="8 9">
    <name type="scientific">Lophiostoma macrostomum CBS 122681</name>
    <dbReference type="NCBI Taxonomy" id="1314788"/>
    <lineage>
        <taxon>Eukaryota</taxon>
        <taxon>Fungi</taxon>
        <taxon>Dikarya</taxon>
        <taxon>Ascomycota</taxon>
        <taxon>Pezizomycotina</taxon>
        <taxon>Dothideomycetes</taxon>
        <taxon>Pleosporomycetidae</taxon>
        <taxon>Pleosporales</taxon>
        <taxon>Lophiostomataceae</taxon>
        <taxon>Lophiostoma</taxon>
    </lineage>
</organism>
<evidence type="ECO:0000259" key="7">
    <source>
        <dbReference type="PROSITE" id="PS50048"/>
    </source>
</evidence>
<dbReference type="SUPFAM" id="SSF57701">
    <property type="entry name" value="Zn2/Cys6 DNA-binding domain"/>
    <property type="match status" value="1"/>
</dbReference>
<dbReference type="PROSITE" id="PS50048">
    <property type="entry name" value="ZN2_CY6_FUNGAL_2"/>
    <property type="match status" value="1"/>
</dbReference>
<feature type="compositionally biased region" description="Basic residues" evidence="6">
    <location>
        <begin position="51"/>
        <end position="64"/>
    </location>
</feature>
<evidence type="ECO:0000256" key="1">
    <source>
        <dbReference type="ARBA" id="ARBA00004123"/>
    </source>
</evidence>
<evidence type="ECO:0000256" key="3">
    <source>
        <dbReference type="ARBA" id="ARBA00023015"/>
    </source>
</evidence>
<dbReference type="AlphaFoldDB" id="A0A6A6STZ0"/>
<dbReference type="PANTHER" id="PTHR47338:SF5">
    <property type="entry name" value="ZN(II)2CYS6 TRANSCRIPTION FACTOR (EUROFUNG)"/>
    <property type="match status" value="1"/>
</dbReference>
<evidence type="ECO:0000256" key="4">
    <source>
        <dbReference type="ARBA" id="ARBA00023163"/>
    </source>
</evidence>
<keyword evidence="9" id="KW-1185">Reference proteome</keyword>
<dbReference type="Pfam" id="PF00172">
    <property type="entry name" value="Zn_clus"/>
    <property type="match status" value="1"/>
</dbReference>
<reference evidence="8" key="1">
    <citation type="journal article" date="2020" name="Stud. Mycol.">
        <title>101 Dothideomycetes genomes: a test case for predicting lifestyles and emergence of pathogens.</title>
        <authorList>
            <person name="Haridas S."/>
            <person name="Albert R."/>
            <person name="Binder M."/>
            <person name="Bloem J."/>
            <person name="Labutti K."/>
            <person name="Salamov A."/>
            <person name="Andreopoulos B."/>
            <person name="Baker S."/>
            <person name="Barry K."/>
            <person name="Bills G."/>
            <person name="Bluhm B."/>
            <person name="Cannon C."/>
            <person name="Castanera R."/>
            <person name="Culley D."/>
            <person name="Daum C."/>
            <person name="Ezra D."/>
            <person name="Gonzalez J."/>
            <person name="Henrissat B."/>
            <person name="Kuo A."/>
            <person name="Liang C."/>
            <person name="Lipzen A."/>
            <person name="Lutzoni F."/>
            <person name="Magnuson J."/>
            <person name="Mondo S."/>
            <person name="Nolan M."/>
            <person name="Ohm R."/>
            <person name="Pangilinan J."/>
            <person name="Park H.-J."/>
            <person name="Ramirez L."/>
            <person name="Alfaro M."/>
            <person name="Sun H."/>
            <person name="Tritt A."/>
            <person name="Yoshinaga Y."/>
            <person name="Zwiers L.-H."/>
            <person name="Turgeon B."/>
            <person name="Goodwin S."/>
            <person name="Spatafora J."/>
            <person name="Crous P."/>
            <person name="Grigoriev I."/>
        </authorList>
    </citation>
    <scope>NUCLEOTIDE SEQUENCE</scope>
    <source>
        <strain evidence="8">CBS 122681</strain>
    </source>
</reference>
<evidence type="ECO:0000313" key="9">
    <source>
        <dbReference type="Proteomes" id="UP000799324"/>
    </source>
</evidence>
<dbReference type="GO" id="GO:0000981">
    <property type="term" value="F:DNA-binding transcription factor activity, RNA polymerase II-specific"/>
    <property type="evidence" value="ECO:0007669"/>
    <property type="project" value="InterPro"/>
</dbReference>
<name>A0A6A6STZ0_9PLEO</name>
<dbReference type="GO" id="GO:0008270">
    <property type="term" value="F:zinc ion binding"/>
    <property type="evidence" value="ECO:0007669"/>
    <property type="project" value="InterPro"/>
</dbReference>
<keyword evidence="2" id="KW-0479">Metal-binding</keyword>
<evidence type="ECO:0000256" key="2">
    <source>
        <dbReference type="ARBA" id="ARBA00022723"/>
    </source>
</evidence>
<dbReference type="CDD" id="cd12148">
    <property type="entry name" value="fungal_TF_MHR"/>
    <property type="match status" value="1"/>
</dbReference>
<dbReference type="Gene3D" id="4.10.240.10">
    <property type="entry name" value="Zn(2)-C6 fungal-type DNA-binding domain"/>
    <property type="match status" value="1"/>
</dbReference>
<keyword evidence="3" id="KW-0805">Transcription regulation</keyword>
<comment type="subcellular location">
    <subcellularLocation>
        <location evidence="1">Nucleus</location>
    </subcellularLocation>
</comment>
<dbReference type="InterPro" id="IPR036864">
    <property type="entry name" value="Zn2-C6_fun-type_DNA-bd_sf"/>
</dbReference>